<evidence type="ECO:0000313" key="3">
    <source>
        <dbReference type="Proteomes" id="UP001153076"/>
    </source>
</evidence>
<gene>
    <name evidence="2" type="ORF">Cgig2_011862</name>
</gene>
<evidence type="ECO:0000313" key="2">
    <source>
        <dbReference type="EMBL" id="KAJ8438679.1"/>
    </source>
</evidence>
<dbReference type="AlphaFoldDB" id="A0A9Q1K872"/>
<sequence>MPAKAPDEGISNVQGSKLNYGKKNFPPPDGVENIMDILDCDPNPTKCMVFRTPFERLHYLKGEFDSLYNLINERGGVRELPLEVGTKLNEASHQLAVESTHYSALKAKLGQVDSRCEELLKKLQSLDVQRKDLSCQVVASEDLLQEDELAVIDLKGQIDTLNAIEVIDPTTQANLEKTEAYVKESFEDLKTFQWTP</sequence>
<evidence type="ECO:0000256" key="1">
    <source>
        <dbReference type="SAM" id="MobiDB-lite"/>
    </source>
</evidence>
<accession>A0A9Q1K872</accession>
<dbReference type="Proteomes" id="UP001153076">
    <property type="component" value="Unassembled WGS sequence"/>
</dbReference>
<protein>
    <submittedName>
        <fullName evidence="2">Uncharacterized protein</fullName>
    </submittedName>
</protein>
<organism evidence="2 3">
    <name type="scientific">Carnegiea gigantea</name>
    <dbReference type="NCBI Taxonomy" id="171969"/>
    <lineage>
        <taxon>Eukaryota</taxon>
        <taxon>Viridiplantae</taxon>
        <taxon>Streptophyta</taxon>
        <taxon>Embryophyta</taxon>
        <taxon>Tracheophyta</taxon>
        <taxon>Spermatophyta</taxon>
        <taxon>Magnoliopsida</taxon>
        <taxon>eudicotyledons</taxon>
        <taxon>Gunneridae</taxon>
        <taxon>Pentapetalae</taxon>
        <taxon>Caryophyllales</taxon>
        <taxon>Cactineae</taxon>
        <taxon>Cactaceae</taxon>
        <taxon>Cactoideae</taxon>
        <taxon>Echinocereeae</taxon>
        <taxon>Carnegiea</taxon>
    </lineage>
</organism>
<dbReference type="EMBL" id="JAKOGI010000244">
    <property type="protein sequence ID" value="KAJ8438679.1"/>
    <property type="molecule type" value="Genomic_DNA"/>
</dbReference>
<comment type="caution">
    <text evidence="2">The sequence shown here is derived from an EMBL/GenBank/DDBJ whole genome shotgun (WGS) entry which is preliminary data.</text>
</comment>
<reference evidence="2" key="1">
    <citation type="submission" date="2022-04" db="EMBL/GenBank/DDBJ databases">
        <title>Carnegiea gigantea Genome sequencing and assembly v2.</title>
        <authorList>
            <person name="Copetti D."/>
            <person name="Sanderson M.J."/>
            <person name="Burquez A."/>
            <person name="Wojciechowski M.F."/>
        </authorList>
    </citation>
    <scope>NUCLEOTIDE SEQUENCE</scope>
    <source>
        <strain evidence="2">SGP5-SGP5p</strain>
        <tissue evidence="2">Aerial part</tissue>
    </source>
</reference>
<keyword evidence="3" id="KW-1185">Reference proteome</keyword>
<feature type="region of interest" description="Disordered" evidence="1">
    <location>
        <begin position="1"/>
        <end position="22"/>
    </location>
</feature>
<proteinExistence type="predicted"/>
<name>A0A9Q1K872_9CARY</name>